<dbReference type="RefSeq" id="WP_100679772.1">
    <property type="nucleotide sequence ID" value="NZ_CP024969.1"/>
</dbReference>
<dbReference type="OrthoDB" id="391703at2"/>
<gene>
    <name evidence="1" type="ORF">MTABA_v1c06590</name>
</gene>
<keyword evidence="2" id="KW-1185">Reference proteome</keyword>
<dbReference type="Proteomes" id="UP000232223">
    <property type="component" value="Chromosome"/>
</dbReference>
<dbReference type="AlphaFoldDB" id="A0A2K8P521"/>
<reference evidence="1 2" key="1">
    <citation type="submission" date="2017-11" db="EMBL/GenBank/DDBJ databases">
        <title>Genome sequence of Mesoplasma tabanidae BARC 857 (ATCC 49584).</title>
        <authorList>
            <person name="Lo W.-S."/>
            <person name="Kuo C.-H."/>
        </authorList>
    </citation>
    <scope>NUCLEOTIDE SEQUENCE [LARGE SCALE GENOMIC DNA]</scope>
    <source>
        <strain evidence="1 2">BARC 857</strain>
    </source>
</reference>
<accession>A0A2K8P521</accession>
<evidence type="ECO:0000313" key="1">
    <source>
        <dbReference type="EMBL" id="ATZ21851.1"/>
    </source>
</evidence>
<protein>
    <submittedName>
        <fullName evidence="1">Uncharacterized protein</fullName>
    </submittedName>
</protein>
<evidence type="ECO:0000313" key="2">
    <source>
        <dbReference type="Proteomes" id="UP000232223"/>
    </source>
</evidence>
<proteinExistence type="predicted"/>
<dbReference type="KEGG" id="mtab:MTABA_v1c06590"/>
<name>A0A2K8P521_9MOLU</name>
<organism evidence="1 2">
    <name type="scientific">Mesoplasma tabanidae</name>
    <dbReference type="NCBI Taxonomy" id="219745"/>
    <lineage>
        <taxon>Bacteria</taxon>
        <taxon>Bacillati</taxon>
        <taxon>Mycoplasmatota</taxon>
        <taxon>Mollicutes</taxon>
        <taxon>Entomoplasmatales</taxon>
        <taxon>Entomoplasmataceae</taxon>
        <taxon>Mesoplasma</taxon>
    </lineage>
</organism>
<dbReference type="EMBL" id="CP024969">
    <property type="protein sequence ID" value="ATZ21851.1"/>
    <property type="molecule type" value="Genomic_DNA"/>
</dbReference>
<sequence>MFYLFSKSILVEIGFKDQIYYIGNEKFNSIPDYLLNNCYSSGNWNRALKYKTAINEVDKKYFMLDVEVYWNLTSKKIELISKIFFFSEIINSKHFRETFLNTLLTHYFKHTLKILKPKEINKNFIKVYKPEISKDNLRINNFDNFLVLNEEISFKNKKFKSINKVEGKDAFSWNVNKLNQIVYSFSHEILEKDTLLKNTDFIDLNNSLFYINSLSKLNKNLVLEFCVYDKKTRDKLMQKMIKQIKMSNDSLANWHLFNLTKDIKYLKIELSKISENIISPEEYLKQVYSKLKRNYEKELLNL</sequence>